<organism evidence="1 2">
    <name type="scientific">Amycolatopsis sulphurea</name>
    <dbReference type="NCBI Taxonomy" id="76022"/>
    <lineage>
        <taxon>Bacteria</taxon>
        <taxon>Bacillati</taxon>
        <taxon>Actinomycetota</taxon>
        <taxon>Actinomycetes</taxon>
        <taxon>Pseudonocardiales</taxon>
        <taxon>Pseudonocardiaceae</taxon>
        <taxon>Amycolatopsis</taxon>
    </lineage>
</organism>
<dbReference type="InterPro" id="IPR051038">
    <property type="entry name" value="RMT2/GAMT_Mtase"/>
</dbReference>
<reference evidence="1 2" key="1">
    <citation type="submission" date="2017-10" db="EMBL/GenBank/DDBJ databases">
        <title>Sequencing the genomes of 1000 actinobacteria strains.</title>
        <authorList>
            <person name="Klenk H.-P."/>
        </authorList>
    </citation>
    <scope>NUCLEOTIDE SEQUENCE [LARGE SCALE GENOMIC DNA]</scope>
    <source>
        <strain evidence="1 2">DSM 46092</strain>
    </source>
</reference>
<dbReference type="AlphaFoldDB" id="A0A2A9FEQ7"/>
<dbReference type="RefSeq" id="WP_098513318.1">
    <property type="nucleotide sequence ID" value="NZ_JBIAKZ010000018.1"/>
</dbReference>
<comment type="caution">
    <text evidence="1">The sequence shown here is derived from an EMBL/GenBank/DDBJ whole genome shotgun (WGS) entry which is preliminary data.</text>
</comment>
<keyword evidence="1" id="KW-0489">Methyltransferase</keyword>
<gene>
    <name evidence="1" type="ORF">ATK36_4567</name>
</gene>
<dbReference type="GO" id="GO:0006601">
    <property type="term" value="P:creatine biosynthetic process"/>
    <property type="evidence" value="ECO:0007669"/>
    <property type="project" value="TreeGrafter"/>
</dbReference>
<keyword evidence="2" id="KW-1185">Reference proteome</keyword>
<protein>
    <submittedName>
        <fullName evidence="1">Guanidinoacetate N-methyltransferase</fullName>
    </submittedName>
</protein>
<keyword evidence="1" id="KW-0808">Transferase</keyword>
<accession>A0A2A9FEQ7</accession>
<dbReference type="GO" id="GO:0032259">
    <property type="term" value="P:methylation"/>
    <property type="evidence" value="ECO:0007669"/>
    <property type="project" value="UniProtKB-KW"/>
</dbReference>
<proteinExistence type="predicted"/>
<dbReference type="EMBL" id="PDJK01000002">
    <property type="protein sequence ID" value="PFG49413.1"/>
    <property type="molecule type" value="Genomic_DNA"/>
</dbReference>
<dbReference type="SUPFAM" id="SSF53335">
    <property type="entry name" value="S-adenosyl-L-methionine-dependent methyltransferases"/>
    <property type="match status" value="1"/>
</dbReference>
<sequence>MTDQAEESIANRAVHHGPVALTSSIRSTDFLRNLEPWRRSKEIDQILHEGAVDLNALHAAAERRPPQRDSSFDQYRTDDWTSAQENLDEDELIIAGQEVMQAWERPLMHRMAAIATRTHGDVLELGFGMGISATAILAEGVRSYTVIEANSHVAERARAWAAERPDQTITIVEGRWQDRIDELGQFDGIFFDTYPTSEEEALAHNVEDTFYAEHFLPAGARHLRPGGVLTYYTNEIDSLSREHQRIVLRHFTSVEIGVVEGLLPPEDCTYWWATSMAVVALVR</sequence>
<name>A0A2A9FEQ7_9PSEU</name>
<evidence type="ECO:0000313" key="2">
    <source>
        <dbReference type="Proteomes" id="UP000243542"/>
    </source>
</evidence>
<dbReference type="GO" id="GO:0030731">
    <property type="term" value="F:guanidinoacetate N-methyltransferase activity"/>
    <property type="evidence" value="ECO:0007669"/>
    <property type="project" value="TreeGrafter"/>
</dbReference>
<evidence type="ECO:0000313" key="1">
    <source>
        <dbReference type="EMBL" id="PFG49413.1"/>
    </source>
</evidence>
<dbReference type="Gene3D" id="3.40.50.150">
    <property type="entry name" value="Vaccinia Virus protein VP39"/>
    <property type="match status" value="1"/>
</dbReference>
<dbReference type="InterPro" id="IPR029063">
    <property type="entry name" value="SAM-dependent_MTases_sf"/>
</dbReference>
<dbReference type="PANTHER" id="PTHR32379">
    <property type="entry name" value="GUANIDINOACETATE N-METHYLTRANSFERASE"/>
    <property type="match status" value="1"/>
</dbReference>
<dbReference type="PANTHER" id="PTHR32379:SF1">
    <property type="entry name" value="GUANIDINOACETATE N-METHYLTRANSFERASE"/>
    <property type="match status" value="1"/>
</dbReference>
<dbReference type="GO" id="GO:0005737">
    <property type="term" value="C:cytoplasm"/>
    <property type="evidence" value="ECO:0007669"/>
    <property type="project" value="TreeGrafter"/>
</dbReference>
<dbReference type="Proteomes" id="UP000243542">
    <property type="component" value="Unassembled WGS sequence"/>
</dbReference>
<dbReference type="CDD" id="cd02440">
    <property type="entry name" value="AdoMet_MTases"/>
    <property type="match status" value="1"/>
</dbReference>